<evidence type="ECO:0000313" key="2">
    <source>
        <dbReference type="Proteomes" id="UP000789525"/>
    </source>
</evidence>
<dbReference type="Proteomes" id="UP000789525">
    <property type="component" value="Unassembled WGS sequence"/>
</dbReference>
<sequence length="522" mass="57720">MSVQNGKKSSKKRKSAEITDDSFDRRKAKEGLKGQSAVKFAKFPTIHKNGVKNSAAVLQSNADVKSQPQEIDLPRGGASSRSSVFRKEKKVDEDDLFDKDSEEQVKIPVKKRSRTSKSKSDIPKVSDTGNPGSSKNKNEKFVEILNFHHLTVGALLFGQIIRINSLDLVVSLPNQMKGIVKISHISDQISNNIAKAAKLEGEDDENLLPDLSKLFHIGQWVHCVVSGLVRRDEAPNNALKHNQHNTIELSLIPKEVNRDLSLSDLSKGFIIAASVESLEDHGYILSIGINGVSGFLHNKDAKSYEDKFNDGRPLSIGQLLNVGVMKIPDKHRVIQFTADPEIVVNSVLPENALRNINTMIPGNLVKTRVDSILKNGILCNVNGIDCEIDIFHSGNALLGNQDVNEGDEIRARVIYVSITNETKKFRLSLSPHVLRLEYLENRDSPIGTIFESVTIKKVITNFGLIMKIEDSNIPGYIHVSRVSDTRVNSLSDFSIDSTHRARVIGYSVVDGLLLLSMQNSVL</sequence>
<protein>
    <submittedName>
        <fullName evidence="1">13914_t:CDS:1</fullName>
    </submittedName>
</protein>
<keyword evidence="2" id="KW-1185">Reference proteome</keyword>
<reference evidence="1" key="1">
    <citation type="submission" date="2021-06" db="EMBL/GenBank/DDBJ databases">
        <authorList>
            <person name="Kallberg Y."/>
            <person name="Tangrot J."/>
            <person name="Rosling A."/>
        </authorList>
    </citation>
    <scope>NUCLEOTIDE SEQUENCE</scope>
    <source>
        <strain evidence="1">CL356</strain>
    </source>
</reference>
<dbReference type="EMBL" id="CAJVPT010031567">
    <property type="protein sequence ID" value="CAG8698126.1"/>
    <property type="molecule type" value="Genomic_DNA"/>
</dbReference>
<organism evidence="1 2">
    <name type="scientific">Acaulospora colombiana</name>
    <dbReference type="NCBI Taxonomy" id="27376"/>
    <lineage>
        <taxon>Eukaryota</taxon>
        <taxon>Fungi</taxon>
        <taxon>Fungi incertae sedis</taxon>
        <taxon>Mucoromycota</taxon>
        <taxon>Glomeromycotina</taxon>
        <taxon>Glomeromycetes</taxon>
        <taxon>Diversisporales</taxon>
        <taxon>Acaulosporaceae</taxon>
        <taxon>Acaulospora</taxon>
    </lineage>
</organism>
<gene>
    <name evidence="1" type="ORF">ACOLOM_LOCUS10112</name>
</gene>
<comment type="caution">
    <text evidence="1">The sequence shown here is derived from an EMBL/GenBank/DDBJ whole genome shotgun (WGS) entry which is preliminary data.</text>
</comment>
<feature type="non-terminal residue" evidence="1">
    <location>
        <position position="522"/>
    </location>
</feature>
<evidence type="ECO:0000313" key="1">
    <source>
        <dbReference type="EMBL" id="CAG8698126.1"/>
    </source>
</evidence>
<proteinExistence type="predicted"/>
<accession>A0ACA9PDM4</accession>
<name>A0ACA9PDM4_9GLOM</name>